<dbReference type="CDD" id="cd02258">
    <property type="entry name" value="Peptidase_C25_N"/>
    <property type="match status" value="1"/>
</dbReference>
<dbReference type="SUPFAM" id="SSF52129">
    <property type="entry name" value="Caspase-like"/>
    <property type="match status" value="1"/>
</dbReference>
<name>A0A9X1HN73_9BACT</name>
<accession>A0A9X1HN73</accession>
<dbReference type="Gene3D" id="3.40.50.1460">
    <property type="match status" value="1"/>
</dbReference>
<dbReference type="RefSeq" id="WP_225696788.1">
    <property type="nucleotide sequence ID" value="NZ_JAIXNE010000001.1"/>
</dbReference>
<comment type="caution">
    <text evidence="2">The sequence shown here is derived from an EMBL/GenBank/DDBJ whole genome shotgun (WGS) entry which is preliminary data.</text>
</comment>
<dbReference type="Gene3D" id="2.60.40.4070">
    <property type="match status" value="1"/>
</dbReference>
<dbReference type="GO" id="GO:0006508">
    <property type="term" value="P:proteolysis"/>
    <property type="evidence" value="ECO:0007669"/>
    <property type="project" value="InterPro"/>
</dbReference>
<dbReference type="Pfam" id="PF01364">
    <property type="entry name" value="Peptidase_C25"/>
    <property type="match status" value="1"/>
</dbReference>
<dbReference type="GO" id="GO:0008234">
    <property type="term" value="F:cysteine-type peptidase activity"/>
    <property type="evidence" value="ECO:0007669"/>
    <property type="project" value="InterPro"/>
</dbReference>
<dbReference type="InterPro" id="IPR001769">
    <property type="entry name" value="Gingipain"/>
</dbReference>
<dbReference type="InterPro" id="IPR029030">
    <property type="entry name" value="Caspase-like_dom_sf"/>
</dbReference>
<protein>
    <submittedName>
        <fullName evidence="2">C25 family cysteine peptidase</fullName>
    </submittedName>
</protein>
<sequence length="1670" mass="185067">MRCIGIIAFILTGISVFAQPYGDEWIDYNKQYWRIQTAEEGIYRISYTDLELAGFPVTSLDPRRIQLYHRGTQVAIYVEGQADAVFNPTDFIEFYGTKNDGTLDANLYSPSTFQPHKLYNIFSDSTAYFLTYTLSPLEQGKRMRAYKENNTSNLPAENYARDELSRIITDDYAPGRRFNSRDVTRLTAFDQGEGWTGRVIQEGQNVLYSVSGIQDPRPDLVPSLEVLITGRDNETHVVEISAGPTAASQRNLGSVTFADYESRMITAPLLVSDFSASGDLVITVFCRGVSGEDDLVSLSYARVSYARAPDMRNAGQRKFRFTATSGTKAYVEIANVPDGSEMFDVTDPANVEIVRFNRTASGINAIVQNASAERTLLLTSNFRPVFVRPAKMRRLDPQSANYIIITNSFLRSPALGYEDPVKSYGTYRASEAGGGYDTMIVNVRELFDQFSYGETTPLAVYNFMKKLVAEGRPEYLFLAGKGLEPQQNFYRNPNGFFQVTKDDNGRTYQIRDLVPTAGTPGADVAFTAGLAGTTYEAAVATGRLPANTSLDVAAYLEKVIAMESQPFDDLFRKRLLHLSGGISATELLVFRSFMDGFAAVAEDIYLGGDVQTIQKDRLDLEFEININEEINSGLGFVTFFGHSAPSVTDIDIGFVTDPNFGYNNPDKYPMFLVNGCQAGQFFASDIVFGEDWITSRNLGAIGFIAHSSFGFQYALRRYSDIFYQTAFGDSLYFNKPIGNVQQEVARRYMNITAESPLTITQVQQMVLLGDPAASIFGAQKPDYETNSNQLFIEASDGAPVTSRTPELIMNIITRNFGKTYNDSIAVRVTRTLPDNSVLSYDSVFAPVYFQDTLRVLIPNGFASAGGNNLFSVVIDYPDELDELNENNNTGILQLFIPTFATRNVFPVDFSINSSTDVRLIAQSTDPLSEERLYAFELDTARTFNSPIKRTAVISGKLLATWDPGILPTGNADSVTFFWRSRYNDPAPDESDDWDVSSFSYINNGPEGWTQRVYHQFDEDIIEGLSRDDSRQKLDFISSTSAYNVLTAGAGNPLTNEQVSVTIDGIEYMVQNQFCRDNTLNFIAFNRNTAFAYLGLPLPVTDSRTCGRQPLVINSFSGAQINLATGGVVDYINGIDDGNIVSFFNIGQVNYSLFSAGVQAALADIGLTATEISSWTNGEAVIVIGRKGAAPGTAEVYRATTAPVIDQELFHEAVITGILDKAVIQTAQIGPASSWGDLSFFNKLKGEDKIQIDLIGVSLGGQETQLLADLDMSPVDLTSVDAANYPYLKLRADLEDLQDRTTPELVRWQVSYEGVPEGLLIARDVRKPQVEVQEGAVIENVFGFVNISERTFSDSLTVRYSIFNRTQQQGFEEFTRIKAPLPGDTTFFNIVTQTAGQTGLLDYSVRVNPQIEPEQYYDNNQFDERGYILVGQDNINPLIDVVFDGEYIMDGDIVSPNPLISVKLLDENEFLLKTDTTNISLALKQPCEGCTYQNVTFSSSAVTWSPATAEKPFSIEYRPGILEDGLYGFRVQAADASGNFAGDEAYEINFEVINESTITNFYPYPNPFSTNTRFVFTLTGATIPEGIKIQIMTVTGKVVREITQDELGPIRIGHNLTEYAWDGRDEFGDQLANGVYLYRVLIQSGAGDLEHRETAGDKAFKKGFGKIYILR</sequence>
<dbReference type="EMBL" id="JAIXNE010000001">
    <property type="protein sequence ID" value="MCA6073677.1"/>
    <property type="molecule type" value="Genomic_DNA"/>
</dbReference>
<organism evidence="2 3">
    <name type="scientific">Fulvivirga sedimenti</name>
    <dbReference type="NCBI Taxonomy" id="2879465"/>
    <lineage>
        <taxon>Bacteria</taxon>
        <taxon>Pseudomonadati</taxon>
        <taxon>Bacteroidota</taxon>
        <taxon>Cytophagia</taxon>
        <taxon>Cytophagales</taxon>
        <taxon>Fulvivirgaceae</taxon>
        <taxon>Fulvivirga</taxon>
    </lineage>
</organism>
<keyword evidence="3" id="KW-1185">Reference proteome</keyword>
<evidence type="ECO:0000313" key="2">
    <source>
        <dbReference type="EMBL" id="MCA6073677.1"/>
    </source>
</evidence>
<dbReference type="Proteomes" id="UP001139409">
    <property type="component" value="Unassembled WGS sequence"/>
</dbReference>
<evidence type="ECO:0000313" key="3">
    <source>
        <dbReference type="Proteomes" id="UP001139409"/>
    </source>
</evidence>
<evidence type="ECO:0000259" key="1">
    <source>
        <dbReference type="Pfam" id="PF01364"/>
    </source>
</evidence>
<proteinExistence type="predicted"/>
<feature type="domain" description="Gingipain" evidence="1">
    <location>
        <begin position="402"/>
        <end position="773"/>
    </location>
</feature>
<reference evidence="2" key="1">
    <citation type="submission" date="2021-09" db="EMBL/GenBank/DDBJ databases">
        <title>Fulvivirga sp. isolated from coastal sediment.</title>
        <authorList>
            <person name="Yu H."/>
        </authorList>
    </citation>
    <scope>NUCLEOTIDE SEQUENCE</scope>
    <source>
        <strain evidence="2">1062</strain>
    </source>
</reference>
<gene>
    <name evidence="2" type="ORF">LDX50_02305</name>
</gene>